<dbReference type="InterPro" id="IPR036864">
    <property type="entry name" value="Zn2-C6_fun-type_DNA-bd_sf"/>
</dbReference>
<name>A0AAJ0BSA9_9PEZI</name>
<evidence type="ECO:0000259" key="3">
    <source>
        <dbReference type="PROSITE" id="PS50048"/>
    </source>
</evidence>
<dbReference type="InterPro" id="IPR052400">
    <property type="entry name" value="Zn2-C6_fungal_TF"/>
</dbReference>
<dbReference type="GO" id="GO:0008270">
    <property type="term" value="F:zinc ion binding"/>
    <property type="evidence" value="ECO:0007669"/>
    <property type="project" value="InterPro"/>
</dbReference>
<evidence type="ECO:0000313" key="4">
    <source>
        <dbReference type="EMBL" id="KAK1761091.1"/>
    </source>
</evidence>
<feature type="compositionally biased region" description="Basic residues" evidence="2">
    <location>
        <begin position="13"/>
        <end position="24"/>
    </location>
</feature>
<feature type="region of interest" description="Disordered" evidence="2">
    <location>
        <begin position="1"/>
        <end position="24"/>
    </location>
</feature>
<dbReference type="Pfam" id="PF00172">
    <property type="entry name" value="Zn_clus"/>
    <property type="match status" value="1"/>
</dbReference>
<sequence length="481" mass="54550">MTPLEDKMDKPYHAKRPHRKSRTGCRNCKTRKVKCDEARPSCRNCTLRREQCLYPLNPSSLPPASSRSSSSSSPSVTSAVKAIIGTTPVTDFEDVILTDAPSLPDTMDIVTTTPVIREPIFIPAERSELDMRLLWHYTNSTYTSLSSWSKDDPQIVNLLRVKLLEHALTTPFLMDGLLGISAMHLRYLGDTATAPDAVTAFYRARAVEGYRAAIDSADPSTFPALLVSSIILCGLSSSMLRGDEAQPLYILDWISVWRGIRLIIQLTRTRETAPNVMDPLFYRPPCDLEQAAQYIPSNLLFMVASIKPGDEDHNFVEAYYTALKYLGTLYQELSEHGLGPVLDLRIITFFTHLPDEFIDQAKARRKRPVVIIAHYLVFLKMLKTVWWMRGISDSEIVNICNFVGEGWEDLMRVPKAALKLTEIKELARLLLNNHEWEPSVEGGQRLQKLIEMGVLHKREEDDMPKEGLQGFVYQRPELIKR</sequence>
<dbReference type="AlphaFoldDB" id="A0AAJ0BSA9"/>
<comment type="caution">
    <text evidence="4">The sequence shown here is derived from an EMBL/GenBank/DDBJ whole genome shotgun (WGS) entry which is preliminary data.</text>
</comment>
<dbReference type="PROSITE" id="PS50048">
    <property type="entry name" value="ZN2_CY6_FUNGAL_2"/>
    <property type="match status" value="1"/>
</dbReference>
<organism evidence="4 5">
    <name type="scientific">Echria macrotheca</name>
    <dbReference type="NCBI Taxonomy" id="438768"/>
    <lineage>
        <taxon>Eukaryota</taxon>
        <taxon>Fungi</taxon>
        <taxon>Dikarya</taxon>
        <taxon>Ascomycota</taxon>
        <taxon>Pezizomycotina</taxon>
        <taxon>Sordariomycetes</taxon>
        <taxon>Sordariomycetidae</taxon>
        <taxon>Sordariales</taxon>
        <taxon>Schizotheciaceae</taxon>
        <taxon>Echria</taxon>
    </lineage>
</organism>
<dbReference type="PANTHER" id="PTHR47657:SF7">
    <property type="entry name" value="STEROL REGULATORY ELEMENT-BINDING PROTEIN ECM22"/>
    <property type="match status" value="1"/>
</dbReference>
<dbReference type="PROSITE" id="PS00463">
    <property type="entry name" value="ZN2_CY6_FUNGAL_1"/>
    <property type="match status" value="1"/>
</dbReference>
<dbReference type="Proteomes" id="UP001239445">
    <property type="component" value="Unassembled WGS sequence"/>
</dbReference>
<dbReference type="PANTHER" id="PTHR47657">
    <property type="entry name" value="STEROL REGULATORY ELEMENT-BINDING PROTEIN ECM22"/>
    <property type="match status" value="1"/>
</dbReference>
<feature type="compositionally biased region" description="Basic and acidic residues" evidence="2">
    <location>
        <begin position="1"/>
        <end position="12"/>
    </location>
</feature>
<dbReference type="Gene3D" id="4.10.240.10">
    <property type="entry name" value="Zn(2)-C6 fungal-type DNA-binding domain"/>
    <property type="match status" value="1"/>
</dbReference>
<evidence type="ECO:0000313" key="5">
    <source>
        <dbReference type="Proteomes" id="UP001239445"/>
    </source>
</evidence>
<keyword evidence="5" id="KW-1185">Reference proteome</keyword>
<evidence type="ECO:0000256" key="2">
    <source>
        <dbReference type="SAM" id="MobiDB-lite"/>
    </source>
</evidence>
<gene>
    <name evidence="4" type="ORF">QBC47DRAFT_21443</name>
</gene>
<protein>
    <recommendedName>
        <fullName evidence="3">Zn(2)-C6 fungal-type domain-containing protein</fullName>
    </recommendedName>
</protein>
<proteinExistence type="predicted"/>
<dbReference type="CDD" id="cd00067">
    <property type="entry name" value="GAL4"/>
    <property type="match status" value="1"/>
</dbReference>
<reference evidence="4" key="1">
    <citation type="submission" date="2023-06" db="EMBL/GenBank/DDBJ databases">
        <title>Genome-scale phylogeny and comparative genomics of the fungal order Sordariales.</title>
        <authorList>
            <consortium name="Lawrence Berkeley National Laboratory"/>
            <person name="Hensen N."/>
            <person name="Bonometti L."/>
            <person name="Westerberg I."/>
            <person name="Brannstrom I.O."/>
            <person name="Guillou S."/>
            <person name="Cros-Aarteil S."/>
            <person name="Calhoun S."/>
            <person name="Haridas S."/>
            <person name="Kuo A."/>
            <person name="Mondo S."/>
            <person name="Pangilinan J."/>
            <person name="Riley R."/>
            <person name="Labutti K."/>
            <person name="Andreopoulos B."/>
            <person name="Lipzen A."/>
            <person name="Chen C."/>
            <person name="Yanf M."/>
            <person name="Daum C."/>
            <person name="Ng V."/>
            <person name="Clum A."/>
            <person name="Steindorff A."/>
            <person name="Ohm R."/>
            <person name="Martin F."/>
            <person name="Silar P."/>
            <person name="Natvig D."/>
            <person name="Lalanne C."/>
            <person name="Gautier V."/>
            <person name="Ament-Velasquez S.L."/>
            <person name="Kruys A."/>
            <person name="Hutchinson M.I."/>
            <person name="Powell A.J."/>
            <person name="Barry K."/>
            <person name="Miller A.N."/>
            <person name="Grigoriev I.V."/>
            <person name="Debuchy R."/>
            <person name="Gladieux P."/>
            <person name="Thoren M.H."/>
            <person name="Johannesson H."/>
        </authorList>
    </citation>
    <scope>NUCLEOTIDE SEQUENCE</scope>
    <source>
        <strain evidence="4">PSN4</strain>
    </source>
</reference>
<dbReference type="SMART" id="SM00066">
    <property type="entry name" value="GAL4"/>
    <property type="match status" value="1"/>
</dbReference>
<keyword evidence="1" id="KW-0539">Nucleus</keyword>
<dbReference type="SUPFAM" id="SSF57701">
    <property type="entry name" value="Zn2/Cys6 DNA-binding domain"/>
    <property type="match status" value="1"/>
</dbReference>
<feature type="domain" description="Zn(2)-C6 fungal-type" evidence="3">
    <location>
        <begin position="24"/>
        <end position="54"/>
    </location>
</feature>
<dbReference type="GO" id="GO:0000981">
    <property type="term" value="F:DNA-binding transcription factor activity, RNA polymerase II-specific"/>
    <property type="evidence" value="ECO:0007669"/>
    <property type="project" value="InterPro"/>
</dbReference>
<accession>A0AAJ0BSA9</accession>
<dbReference type="EMBL" id="MU839827">
    <property type="protein sequence ID" value="KAK1761091.1"/>
    <property type="molecule type" value="Genomic_DNA"/>
</dbReference>
<dbReference type="InterPro" id="IPR001138">
    <property type="entry name" value="Zn2Cys6_DnaBD"/>
</dbReference>
<evidence type="ECO:0000256" key="1">
    <source>
        <dbReference type="ARBA" id="ARBA00023242"/>
    </source>
</evidence>